<dbReference type="Gene3D" id="1.10.287.1060">
    <property type="entry name" value="ESAT-6-like"/>
    <property type="match status" value="1"/>
</dbReference>
<proteinExistence type="predicted"/>
<dbReference type="OrthoDB" id="5244663at2"/>
<evidence type="ECO:0000313" key="3">
    <source>
        <dbReference type="Proteomes" id="UP000199077"/>
    </source>
</evidence>
<reference evidence="3" key="1">
    <citation type="submission" date="2016-10" db="EMBL/GenBank/DDBJ databases">
        <authorList>
            <person name="Varghese N."/>
            <person name="Submissions S."/>
        </authorList>
    </citation>
    <scope>NUCLEOTIDE SEQUENCE [LARGE SCALE GENOMIC DNA]</scope>
    <source>
        <strain evidence="3">DSM 22329</strain>
    </source>
</reference>
<dbReference type="Proteomes" id="UP000199077">
    <property type="component" value="Chromosome I"/>
</dbReference>
<evidence type="ECO:0000313" key="2">
    <source>
        <dbReference type="EMBL" id="SDP22809.1"/>
    </source>
</evidence>
<keyword evidence="3" id="KW-1185">Reference proteome</keyword>
<dbReference type="EMBL" id="LT629711">
    <property type="protein sequence ID" value="SDP22809.1"/>
    <property type="molecule type" value="Genomic_DNA"/>
</dbReference>
<feature type="region of interest" description="Disordered" evidence="1">
    <location>
        <begin position="1"/>
        <end position="25"/>
    </location>
</feature>
<name>A0A1H0R0V6_9MICO</name>
<gene>
    <name evidence="2" type="ORF">SAMN04489867_1794</name>
</gene>
<dbReference type="InterPro" id="IPR036689">
    <property type="entry name" value="ESAT-6-like_sf"/>
</dbReference>
<evidence type="ECO:0000256" key="1">
    <source>
        <dbReference type="SAM" id="MobiDB-lite"/>
    </source>
</evidence>
<dbReference type="AlphaFoldDB" id="A0A1H0R0V6"/>
<organism evidence="2 3">
    <name type="scientific">Pedococcus dokdonensis</name>
    <dbReference type="NCBI Taxonomy" id="443156"/>
    <lineage>
        <taxon>Bacteria</taxon>
        <taxon>Bacillati</taxon>
        <taxon>Actinomycetota</taxon>
        <taxon>Actinomycetes</taxon>
        <taxon>Micrococcales</taxon>
        <taxon>Intrasporangiaceae</taxon>
        <taxon>Pedococcus</taxon>
    </lineage>
</organism>
<dbReference type="SUPFAM" id="SSF140453">
    <property type="entry name" value="EsxAB dimer-like"/>
    <property type="match status" value="1"/>
</dbReference>
<protein>
    <submittedName>
        <fullName evidence="2">Proteins of 100 residues with WXG</fullName>
    </submittedName>
</protein>
<sequence>MTYDRSRFYGMDPDEAEQGSRQMNEGAAQVRGMVDQISALLGEVVWEGADSQRFLGDWDGSLRPELHRAMTNLQQNADELGRRAQLQRQASS</sequence>
<accession>A0A1H0R0V6</accession>
<dbReference type="RefSeq" id="WP_091784211.1">
    <property type="nucleotide sequence ID" value="NZ_LT629711.1"/>
</dbReference>